<protein>
    <submittedName>
        <fullName evidence="6">Exonuclease domain-containing protein</fullName>
    </submittedName>
</protein>
<proteinExistence type="predicted"/>
<dbReference type="RefSeq" id="WP_377856066.1">
    <property type="nucleotide sequence ID" value="NZ_JBHLZU010000019.1"/>
</dbReference>
<dbReference type="Gene3D" id="3.30.420.10">
    <property type="entry name" value="Ribonuclease H-like superfamily/Ribonuclease H"/>
    <property type="match status" value="1"/>
</dbReference>
<sequence length="407" mass="43795">MSGYAVVDVETTGLLPGMHHRVVEVAVVHLDVRGAVTGEWCSLLNPQRDLGPQRIHRITAAEVRGAPTFDQIAAELAGLLAGRVVVAHNLSFDLGFLSAEFDRTGVAVPLAVADGLCTMELAETYLDSPSRSLAACCRAAGVPLEHAHSALHDAHAAAGLLAAYLARCGRPEPWSALLSGAVTRRWPVFGGGGRPPVRRGRAVAGTEAEHFLARLVDNLPRVHQPTGAEPYLAVLDKAMLDRYLSLSEQDELVAVAAALGLDRAAVEQLHRGYLEALAVAARRDGWVNESERAELRDVAAMLGLPGDAVTQAFSSTTTQPRRGFRLRRGDRVVFTGETMLPREEWEEKAVRAGLVVRPDAVSGRTRLVVAADPDTLSGKARQARERGIPVITETAFHRLLATLDREE</sequence>
<feature type="domain" description="Exonuclease" evidence="5">
    <location>
        <begin position="3"/>
        <end position="170"/>
    </location>
</feature>
<dbReference type="PANTHER" id="PTHR30231:SF4">
    <property type="entry name" value="PROTEIN NEN2"/>
    <property type="match status" value="1"/>
</dbReference>
<dbReference type="InterPro" id="IPR001357">
    <property type="entry name" value="BRCT_dom"/>
</dbReference>
<evidence type="ECO:0000256" key="2">
    <source>
        <dbReference type="ARBA" id="ARBA00022801"/>
    </source>
</evidence>
<dbReference type="Gene3D" id="3.40.50.10190">
    <property type="entry name" value="BRCT domain"/>
    <property type="match status" value="1"/>
</dbReference>
<evidence type="ECO:0000259" key="4">
    <source>
        <dbReference type="SMART" id="SM00292"/>
    </source>
</evidence>
<dbReference type="InterPro" id="IPR012337">
    <property type="entry name" value="RNaseH-like_sf"/>
</dbReference>
<dbReference type="SUPFAM" id="SSF53098">
    <property type="entry name" value="Ribonuclease H-like"/>
    <property type="match status" value="1"/>
</dbReference>
<dbReference type="Pfam" id="PF00533">
    <property type="entry name" value="BRCT"/>
    <property type="match status" value="1"/>
</dbReference>
<reference evidence="6 7" key="1">
    <citation type="submission" date="2024-09" db="EMBL/GenBank/DDBJ databases">
        <authorList>
            <person name="Sun Q."/>
            <person name="Mori K."/>
        </authorList>
    </citation>
    <scope>NUCLEOTIDE SEQUENCE [LARGE SCALE GENOMIC DNA]</scope>
    <source>
        <strain evidence="6 7">TBRC 7907</strain>
    </source>
</reference>
<dbReference type="InterPro" id="IPR036420">
    <property type="entry name" value="BRCT_dom_sf"/>
</dbReference>
<dbReference type="PANTHER" id="PTHR30231">
    <property type="entry name" value="DNA POLYMERASE III SUBUNIT EPSILON"/>
    <property type="match status" value="1"/>
</dbReference>
<keyword evidence="3 6" id="KW-0269">Exonuclease</keyword>
<dbReference type="SMART" id="SM00292">
    <property type="entry name" value="BRCT"/>
    <property type="match status" value="1"/>
</dbReference>
<dbReference type="SMART" id="SM00479">
    <property type="entry name" value="EXOIII"/>
    <property type="match status" value="1"/>
</dbReference>
<keyword evidence="7" id="KW-1185">Reference proteome</keyword>
<dbReference type="SUPFAM" id="SSF52113">
    <property type="entry name" value="BRCT domain"/>
    <property type="match status" value="1"/>
</dbReference>
<name>A0ABV6A4S6_9PSEU</name>
<dbReference type="Proteomes" id="UP001589693">
    <property type="component" value="Unassembled WGS sequence"/>
</dbReference>
<accession>A0ABV6A4S6</accession>
<dbReference type="GO" id="GO:0004527">
    <property type="term" value="F:exonuclease activity"/>
    <property type="evidence" value="ECO:0007669"/>
    <property type="project" value="UniProtKB-KW"/>
</dbReference>
<evidence type="ECO:0000313" key="6">
    <source>
        <dbReference type="EMBL" id="MFB9906899.1"/>
    </source>
</evidence>
<evidence type="ECO:0000313" key="7">
    <source>
        <dbReference type="Proteomes" id="UP001589693"/>
    </source>
</evidence>
<dbReference type="EMBL" id="JBHLZU010000019">
    <property type="protein sequence ID" value="MFB9906899.1"/>
    <property type="molecule type" value="Genomic_DNA"/>
</dbReference>
<dbReference type="CDD" id="cd06127">
    <property type="entry name" value="DEDDh"/>
    <property type="match status" value="1"/>
</dbReference>
<gene>
    <name evidence="6" type="ORF">ACFFQA_23435</name>
</gene>
<keyword evidence="2" id="KW-0378">Hydrolase</keyword>
<dbReference type="SUPFAM" id="SSF158682">
    <property type="entry name" value="TerB-like"/>
    <property type="match status" value="1"/>
</dbReference>
<comment type="caution">
    <text evidence="6">The sequence shown here is derived from an EMBL/GenBank/DDBJ whole genome shotgun (WGS) entry which is preliminary data.</text>
</comment>
<dbReference type="InterPro" id="IPR029024">
    <property type="entry name" value="TerB-like"/>
</dbReference>
<keyword evidence="1" id="KW-0540">Nuclease</keyword>
<dbReference type="InterPro" id="IPR013520">
    <property type="entry name" value="Ribonucl_H"/>
</dbReference>
<dbReference type="InterPro" id="IPR036397">
    <property type="entry name" value="RNaseH_sf"/>
</dbReference>
<organism evidence="6 7">
    <name type="scientific">Allokutzneria oryzae</name>
    <dbReference type="NCBI Taxonomy" id="1378989"/>
    <lineage>
        <taxon>Bacteria</taxon>
        <taxon>Bacillati</taxon>
        <taxon>Actinomycetota</taxon>
        <taxon>Actinomycetes</taxon>
        <taxon>Pseudonocardiales</taxon>
        <taxon>Pseudonocardiaceae</taxon>
        <taxon>Allokutzneria</taxon>
    </lineage>
</organism>
<evidence type="ECO:0000256" key="3">
    <source>
        <dbReference type="ARBA" id="ARBA00022839"/>
    </source>
</evidence>
<evidence type="ECO:0000256" key="1">
    <source>
        <dbReference type="ARBA" id="ARBA00022722"/>
    </source>
</evidence>
<dbReference type="Pfam" id="PF00929">
    <property type="entry name" value="RNase_T"/>
    <property type="match status" value="1"/>
</dbReference>
<evidence type="ECO:0000259" key="5">
    <source>
        <dbReference type="SMART" id="SM00479"/>
    </source>
</evidence>
<feature type="domain" description="BRCT" evidence="4">
    <location>
        <begin position="324"/>
        <end position="403"/>
    </location>
</feature>